<evidence type="ECO:0000256" key="1">
    <source>
        <dbReference type="SAM" id="MobiDB-lite"/>
    </source>
</evidence>
<organism evidence="2 3">
    <name type="scientific">Ktedonospora formicarum</name>
    <dbReference type="NCBI Taxonomy" id="2778364"/>
    <lineage>
        <taxon>Bacteria</taxon>
        <taxon>Bacillati</taxon>
        <taxon>Chloroflexota</taxon>
        <taxon>Ktedonobacteria</taxon>
        <taxon>Ktedonobacterales</taxon>
        <taxon>Ktedonobacteraceae</taxon>
        <taxon>Ktedonospora</taxon>
    </lineage>
</organism>
<dbReference type="Proteomes" id="UP000612362">
    <property type="component" value="Unassembled WGS sequence"/>
</dbReference>
<feature type="compositionally biased region" description="Basic residues" evidence="1">
    <location>
        <begin position="438"/>
        <end position="455"/>
    </location>
</feature>
<feature type="compositionally biased region" description="Basic and acidic residues" evidence="1">
    <location>
        <begin position="360"/>
        <end position="371"/>
    </location>
</feature>
<feature type="region of interest" description="Disordered" evidence="1">
    <location>
        <begin position="308"/>
        <end position="380"/>
    </location>
</feature>
<evidence type="ECO:0000313" key="3">
    <source>
        <dbReference type="Proteomes" id="UP000612362"/>
    </source>
</evidence>
<name>A0A8J3IAS5_9CHLR</name>
<protein>
    <recommendedName>
        <fullName evidence="4">ISKra4 family transposase</fullName>
    </recommendedName>
</protein>
<comment type="caution">
    <text evidence="2">The sequence shown here is derived from an EMBL/GenBank/DDBJ whole genome shotgun (WGS) entry which is preliminary data.</text>
</comment>
<gene>
    <name evidence="2" type="ORF">KSX_67820</name>
</gene>
<keyword evidence="3" id="KW-1185">Reference proteome</keyword>
<evidence type="ECO:0008006" key="4">
    <source>
        <dbReference type="Google" id="ProtNLM"/>
    </source>
</evidence>
<feature type="region of interest" description="Disordered" evidence="1">
    <location>
        <begin position="430"/>
        <end position="458"/>
    </location>
</feature>
<accession>A0A8J3IAS5</accession>
<feature type="compositionally biased region" description="Low complexity" evidence="1">
    <location>
        <begin position="326"/>
        <end position="337"/>
    </location>
</feature>
<proteinExistence type="predicted"/>
<dbReference type="EMBL" id="BNJF01000004">
    <property type="protein sequence ID" value="GHO48619.1"/>
    <property type="molecule type" value="Genomic_DNA"/>
</dbReference>
<sequence>MLGDLLGVQVSTETARRLTEQMGAWMDVAQTEASLAPPSETRKDVPAPKLRVVSADGAMISLVHKQWVEVRTVAIGESVSKPDPNRKPATQEIHVDHLSYFSHLSGAATFTALAKGEMQRRKVAQATQVCAVTDGAEWCQAFAERYRPDAVRILDFPHAAEHVSALLEGCTQAGIQLPDQMLSRCLHVLKHRGPRPLLRMANHLGSDLLQQKGIQEHLDYLRKREPLMQYPTFREHGWPIGSGMVESANKLVVQARLKGSGMHWQRDHVNPMLALRNAVCNERWQEMWRKALTKALKQAYLSREPCCESQPQSRSRSFRLRDRSCLPEPSSPSLLSSTASQELAPPVSSLETTAPVVVSHETHLPSRERSCRPGRSLAASSSQRLGQDTCLCGGPLRRQKGHRPKRYCSGRCRQRAYRERQGHIMRRMTPLPLVPPTRHSRSMHPCGRRQQKKKERSVPKRVNDLFHRAGGVQGETCLFCGAELVQLRGRRRGGRQRAYCSGRCRQRAYRERTA</sequence>
<dbReference type="AlphaFoldDB" id="A0A8J3IAS5"/>
<reference evidence="2" key="1">
    <citation type="submission" date="2020-10" db="EMBL/GenBank/DDBJ databases">
        <title>Taxonomic study of unclassified bacteria belonging to the class Ktedonobacteria.</title>
        <authorList>
            <person name="Yabe S."/>
            <person name="Wang C.M."/>
            <person name="Zheng Y."/>
            <person name="Sakai Y."/>
            <person name="Cavaletti L."/>
            <person name="Monciardini P."/>
            <person name="Donadio S."/>
        </authorList>
    </citation>
    <scope>NUCLEOTIDE SEQUENCE</scope>
    <source>
        <strain evidence="2">SOSP1-1</strain>
    </source>
</reference>
<evidence type="ECO:0000313" key="2">
    <source>
        <dbReference type="EMBL" id="GHO48619.1"/>
    </source>
</evidence>